<reference evidence="1" key="1">
    <citation type="submission" date="2023-05" db="EMBL/GenBank/DDBJ databases">
        <title>Nepenthes gracilis genome sequencing.</title>
        <authorList>
            <person name="Fukushima K."/>
        </authorList>
    </citation>
    <scope>NUCLEOTIDE SEQUENCE</scope>
    <source>
        <strain evidence="1">SING2019-196</strain>
    </source>
</reference>
<organism evidence="1 2">
    <name type="scientific">Nepenthes gracilis</name>
    <name type="common">Slender pitcher plant</name>
    <dbReference type="NCBI Taxonomy" id="150966"/>
    <lineage>
        <taxon>Eukaryota</taxon>
        <taxon>Viridiplantae</taxon>
        <taxon>Streptophyta</taxon>
        <taxon>Embryophyta</taxon>
        <taxon>Tracheophyta</taxon>
        <taxon>Spermatophyta</taxon>
        <taxon>Magnoliopsida</taxon>
        <taxon>eudicotyledons</taxon>
        <taxon>Gunneridae</taxon>
        <taxon>Pentapetalae</taxon>
        <taxon>Caryophyllales</taxon>
        <taxon>Nepenthaceae</taxon>
        <taxon>Nepenthes</taxon>
    </lineage>
</organism>
<evidence type="ECO:0000313" key="2">
    <source>
        <dbReference type="Proteomes" id="UP001279734"/>
    </source>
</evidence>
<gene>
    <name evidence="1" type="ORF">Nepgr_015756</name>
</gene>
<sequence length="85" mass="9887">MDIIGDLDRDSQKDFVVRADGILIFRKHLCTPDDKDLKEEIMKEARRIRTPRNHDAIWVIVDRLMKSAHFLAIWMTSSSGAIVHQ</sequence>
<keyword evidence="2" id="KW-1185">Reference proteome</keyword>
<name>A0AAD3SNF0_NEPGR</name>
<dbReference type="EMBL" id="BSYO01000013">
    <property type="protein sequence ID" value="GMH13915.1"/>
    <property type="molecule type" value="Genomic_DNA"/>
</dbReference>
<protein>
    <submittedName>
        <fullName evidence="1">Uncharacterized protein</fullName>
    </submittedName>
</protein>
<comment type="caution">
    <text evidence="1">The sequence shown here is derived from an EMBL/GenBank/DDBJ whole genome shotgun (WGS) entry which is preliminary data.</text>
</comment>
<evidence type="ECO:0000313" key="1">
    <source>
        <dbReference type="EMBL" id="GMH13915.1"/>
    </source>
</evidence>
<accession>A0AAD3SNF0</accession>
<dbReference type="Proteomes" id="UP001279734">
    <property type="component" value="Unassembled WGS sequence"/>
</dbReference>
<dbReference type="AlphaFoldDB" id="A0AAD3SNF0"/>
<proteinExistence type="predicted"/>